<dbReference type="PROSITE" id="PS00491">
    <property type="entry name" value="PROLINE_PEPTIDASE"/>
    <property type="match status" value="1"/>
</dbReference>
<dbReference type="STRING" id="33968.BMS77_03320"/>
<feature type="domain" description="Peptidase M24" evidence="7">
    <location>
        <begin position="146"/>
        <end position="344"/>
    </location>
</feature>
<dbReference type="RefSeq" id="WP_004915398.1">
    <property type="nucleotide sequence ID" value="NZ_MPLS01000001.1"/>
</dbReference>
<dbReference type="Proteomes" id="UP000192288">
    <property type="component" value="Unassembled WGS sequence"/>
</dbReference>
<dbReference type="GO" id="GO:0016787">
    <property type="term" value="F:hydrolase activity"/>
    <property type="evidence" value="ECO:0007669"/>
    <property type="project" value="UniProtKB-KW"/>
</dbReference>
<evidence type="ECO:0000256" key="3">
    <source>
        <dbReference type="ARBA" id="ARBA00022723"/>
    </source>
</evidence>
<comment type="caution">
    <text evidence="9">The sequence shown here is derived from an EMBL/GenBank/DDBJ whole genome shotgun (WGS) entry which is preliminary data.</text>
</comment>
<keyword evidence="3 6" id="KW-0479">Metal-binding</keyword>
<dbReference type="GO" id="GO:0046872">
    <property type="term" value="F:metal ion binding"/>
    <property type="evidence" value="ECO:0007669"/>
    <property type="project" value="UniProtKB-KW"/>
</dbReference>
<evidence type="ECO:0000313" key="10">
    <source>
        <dbReference type="Proteomes" id="UP000192288"/>
    </source>
</evidence>
<dbReference type="PANTHER" id="PTHR46112">
    <property type="entry name" value="AMINOPEPTIDASE"/>
    <property type="match status" value="1"/>
</dbReference>
<accession>A0A1X0VG10</accession>
<dbReference type="PANTHER" id="PTHR46112:SF10">
    <property type="entry name" value="DIPEPTIDASE YKVY-RELATED"/>
    <property type="match status" value="1"/>
</dbReference>
<protein>
    <submittedName>
        <fullName evidence="9">Peptidase M24 family protein</fullName>
    </submittedName>
</protein>
<evidence type="ECO:0000256" key="1">
    <source>
        <dbReference type="ARBA" id="ARBA00001936"/>
    </source>
</evidence>
<dbReference type="Gene3D" id="3.40.350.10">
    <property type="entry name" value="Creatinase/prolidase N-terminal domain"/>
    <property type="match status" value="1"/>
</dbReference>
<comment type="cofactor">
    <cofactor evidence="1">
        <name>Mn(2+)</name>
        <dbReference type="ChEBI" id="CHEBI:29035"/>
    </cofactor>
</comment>
<dbReference type="CDD" id="cd01092">
    <property type="entry name" value="APP-like"/>
    <property type="match status" value="1"/>
</dbReference>
<dbReference type="AlphaFoldDB" id="A0A1X0VG10"/>
<sequence>MNSEKINQLTNWLNDQNLSGAIITNYHSVAYLSGFESDPIERVLALVLLADHEPFLFGPALEVNSMKESGWQYEAFGYEDQENPWSKLAAHIQAATHGTFFAIEADNMTVARLNLLQAAFPAAQFITDITDQVNKLRLIKMPAEIEHMKAAGRDADRAFEIGFQALKEGVSELAVAAELEYQLKKSGVVGMSFETLVQFGDHAADPHGSTSSRTLSAGEMALFDLGTMTEGYASDATRTVAFGPVSDEAKRIHAVTLEAQLAAQSQAKVGMTASELDAVARDIITKAGYGEYFNHRLGHGLGSSVHEFPSIMAGNDMTLEEGMVFSIEPGIYVPGVAGVRIEDSGYMSRDGFVPYTHTSKELLQF</sequence>
<feature type="domain" description="Creatinase N-terminal" evidence="8">
    <location>
        <begin position="6"/>
        <end position="139"/>
    </location>
</feature>
<dbReference type="InterPro" id="IPR000994">
    <property type="entry name" value="Pept_M24"/>
</dbReference>
<keyword evidence="5" id="KW-0464">Manganese</keyword>
<dbReference type="InterPro" id="IPR050659">
    <property type="entry name" value="Peptidase_M24B"/>
</dbReference>
<evidence type="ECO:0000256" key="5">
    <source>
        <dbReference type="ARBA" id="ARBA00023211"/>
    </source>
</evidence>
<name>A0A1X0VG10_LEUPS</name>
<dbReference type="SUPFAM" id="SSF53092">
    <property type="entry name" value="Creatinase/prolidase N-terminal domain"/>
    <property type="match status" value="1"/>
</dbReference>
<evidence type="ECO:0000256" key="6">
    <source>
        <dbReference type="RuleBase" id="RU000590"/>
    </source>
</evidence>
<dbReference type="InterPro" id="IPR000587">
    <property type="entry name" value="Creatinase_N"/>
</dbReference>
<dbReference type="EMBL" id="MPLS01000001">
    <property type="protein sequence ID" value="ORI98675.1"/>
    <property type="molecule type" value="Genomic_DNA"/>
</dbReference>
<dbReference type="eggNOG" id="COG0006">
    <property type="taxonomic scope" value="Bacteria"/>
</dbReference>
<dbReference type="InterPro" id="IPR029149">
    <property type="entry name" value="Creatin/AminoP/Spt16_N"/>
</dbReference>
<evidence type="ECO:0000259" key="7">
    <source>
        <dbReference type="Pfam" id="PF00557"/>
    </source>
</evidence>
<dbReference type="InterPro" id="IPR001131">
    <property type="entry name" value="Peptidase_M24B_aminopep-P_CS"/>
</dbReference>
<evidence type="ECO:0000256" key="2">
    <source>
        <dbReference type="ARBA" id="ARBA00008766"/>
    </source>
</evidence>
<keyword evidence="4" id="KW-0378">Hydrolase</keyword>
<dbReference type="InterPro" id="IPR036005">
    <property type="entry name" value="Creatinase/aminopeptidase-like"/>
</dbReference>
<gene>
    <name evidence="9" type="ORF">BMR96_00005</name>
</gene>
<dbReference type="Gene3D" id="3.90.230.10">
    <property type="entry name" value="Creatinase/methionine aminopeptidase superfamily"/>
    <property type="match status" value="1"/>
</dbReference>
<evidence type="ECO:0000256" key="4">
    <source>
        <dbReference type="ARBA" id="ARBA00022801"/>
    </source>
</evidence>
<evidence type="ECO:0000259" key="8">
    <source>
        <dbReference type="Pfam" id="PF01321"/>
    </source>
</evidence>
<proteinExistence type="inferred from homology"/>
<dbReference type="Pfam" id="PF01321">
    <property type="entry name" value="Creatinase_N"/>
    <property type="match status" value="1"/>
</dbReference>
<reference evidence="9 10" key="1">
    <citation type="journal article" date="2017" name="Front. Microbiol.">
        <title>Genomic Characterization of Dairy Associated Leuconostoc Species and Diversity of Leuconostocs in Undefined Mixed Mesophilic Starter Cultures.</title>
        <authorList>
            <person name="Frantzen C.A."/>
            <person name="Kot W."/>
            <person name="Pedersen T.B."/>
            <person name="Ardo Y.M."/>
            <person name="Broadbent J.R."/>
            <person name="Neve H."/>
            <person name="Hansen L.H."/>
            <person name="Dal Bello F."/>
            <person name="Ostlie H.M."/>
            <person name="Kleppen H.P."/>
            <person name="Vogensen F.K."/>
            <person name="Holo H."/>
        </authorList>
    </citation>
    <scope>NUCLEOTIDE SEQUENCE [LARGE SCALE GENOMIC DNA]</scope>
    <source>
        <strain evidence="9 10">LMGCF08</strain>
    </source>
</reference>
<organism evidence="9 10">
    <name type="scientific">Leuconostoc pseudomesenteroides</name>
    <dbReference type="NCBI Taxonomy" id="33968"/>
    <lineage>
        <taxon>Bacteria</taxon>
        <taxon>Bacillati</taxon>
        <taxon>Bacillota</taxon>
        <taxon>Bacilli</taxon>
        <taxon>Lactobacillales</taxon>
        <taxon>Lactobacillaceae</taxon>
        <taxon>Leuconostoc</taxon>
    </lineage>
</organism>
<dbReference type="SUPFAM" id="SSF55920">
    <property type="entry name" value="Creatinase/aminopeptidase"/>
    <property type="match status" value="1"/>
</dbReference>
<dbReference type="Pfam" id="PF00557">
    <property type="entry name" value="Peptidase_M24"/>
    <property type="match status" value="1"/>
</dbReference>
<evidence type="ECO:0000313" key="9">
    <source>
        <dbReference type="EMBL" id="ORI98675.1"/>
    </source>
</evidence>
<comment type="similarity">
    <text evidence="2 6">Belongs to the peptidase M24B family.</text>
</comment>